<dbReference type="GO" id="GO:0003677">
    <property type="term" value="F:DNA binding"/>
    <property type="evidence" value="ECO:0007669"/>
    <property type="project" value="InterPro"/>
</dbReference>
<evidence type="ECO:0000256" key="1">
    <source>
        <dbReference type="SAM" id="MobiDB-lite"/>
    </source>
</evidence>
<feature type="compositionally biased region" description="Pro residues" evidence="1">
    <location>
        <begin position="243"/>
        <end position="253"/>
    </location>
</feature>
<reference evidence="2 3" key="1">
    <citation type="submission" date="2015-06" db="EMBL/GenBank/DDBJ databases">
        <title>Cloning and characterization of the uncialamcin biosynthetic gene cluster.</title>
        <authorList>
            <person name="Yan X."/>
            <person name="Huang T."/>
            <person name="Ge H."/>
            <person name="Shen B."/>
        </authorList>
    </citation>
    <scope>NUCLEOTIDE SEQUENCE [LARGE SCALE GENOMIC DNA]</scope>
    <source>
        <strain evidence="2 3">DCA2648</strain>
    </source>
</reference>
<dbReference type="GO" id="GO:0006259">
    <property type="term" value="P:DNA metabolic process"/>
    <property type="evidence" value="ECO:0007669"/>
    <property type="project" value="InterPro"/>
</dbReference>
<name>A0A1Q4V140_9ACTN</name>
<organism evidence="2 3">
    <name type="scientific">Streptomyces uncialis</name>
    <dbReference type="NCBI Taxonomy" id="1048205"/>
    <lineage>
        <taxon>Bacteria</taxon>
        <taxon>Bacillati</taxon>
        <taxon>Actinomycetota</taxon>
        <taxon>Actinomycetes</taxon>
        <taxon>Kitasatosporales</taxon>
        <taxon>Streptomycetaceae</taxon>
        <taxon>Streptomyces</taxon>
    </lineage>
</organism>
<dbReference type="RefSeq" id="WP_073793143.1">
    <property type="nucleotide sequence ID" value="NZ_LFBV01000009.1"/>
</dbReference>
<proteinExistence type="predicted"/>
<sequence length="272" mass="30304">MSQISTAIATRDNGPAAVVEQYRESLALVMPSHLQQRVGAWIRNTQGLLRRDSKLMEAAQNDVGQFVAVLMDAARLGLEPGTEHYYLVPRWNNKKRATEVTGVRGYQGEIELMYRAGAVSSVIVEVVHTQDQFRFRPGRDARPVHDIDWDLEDRGSLRLVYAYAVMKDGATSKVVVLNRQHIAAARAKSDSAAKDWSPWNTDEEAMWLKTAAHRLTKWVPTSAEYLREQIRAQVAVESEQRPEPLPVAPPPAPGTVDADPDDEGPIDGELVD</sequence>
<evidence type="ECO:0000313" key="3">
    <source>
        <dbReference type="Proteomes" id="UP000186455"/>
    </source>
</evidence>
<dbReference type="InterPro" id="IPR018330">
    <property type="entry name" value="RecT_fam"/>
</dbReference>
<dbReference type="NCBIfam" id="TIGR00616">
    <property type="entry name" value="rect"/>
    <property type="match status" value="1"/>
</dbReference>
<dbReference type="EMBL" id="LFBV01000009">
    <property type="protein sequence ID" value="OKH91460.1"/>
    <property type="molecule type" value="Genomic_DNA"/>
</dbReference>
<dbReference type="InterPro" id="IPR004590">
    <property type="entry name" value="ssDNA_annealing_RecT"/>
</dbReference>
<dbReference type="Proteomes" id="UP000186455">
    <property type="component" value="Unassembled WGS sequence"/>
</dbReference>
<feature type="compositionally biased region" description="Acidic residues" evidence="1">
    <location>
        <begin position="258"/>
        <end position="272"/>
    </location>
</feature>
<keyword evidence="3" id="KW-1185">Reference proteome</keyword>
<feature type="region of interest" description="Disordered" evidence="1">
    <location>
        <begin position="235"/>
        <end position="272"/>
    </location>
</feature>
<dbReference type="STRING" id="1048205.AB852_28265"/>
<dbReference type="Pfam" id="PF03837">
    <property type="entry name" value="RecT"/>
    <property type="match status" value="1"/>
</dbReference>
<evidence type="ECO:0000313" key="2">
    <source>
        <dbReference type="EMBL" id="OKH91460.1"/>
    </source>
</evidence>
<gene>
    <name evidence="2" type="ORF">AB852_28265</name>
</gene>
<accession>A0A1Q4V140</accession>
<protein>
    <submittedName>
        <fullName evidence="2">Recombinase RecT</fullName>
    </submittedName>
</protein>
<dbReference type="AlphaFoldDB" id="A0A1Q4V140"/>
<comment type="caution">
    <text evidence="2">The sequence shown here is derived from an EMBL/GenBank/DDBJ whole genome shotgun (WGS) entry which is preliminary data.</text>
</comment>